<evidence type="ECO:0000256" key="2">
    <source>
        <dbReference type="ARBA" id="ARBA00022793"/>
    </source>
</evidence>
<feature type="binding site" evidence="6">
    <location>
        <position position="343"/>
    </location>
    <ligand>
        <name>substrate</name>
    </ligand>
</feature>
<feature type="binding site" evidence="6">
    <location>
        <begin position="303"/>
        <end position="306"/>
    </location>
    <ligand>
        <name>pyridoxal 5'-phosphate</name>
        <dbReference type="ChEBI" id="CHEBI:597326"/>
    </ligand>
</feature>
<keyword evidence="5 6" id="KW-0456">Lyase</keyword>
<dbReference type="FunFam" id="3.20.20.10:FF:000003">
    <property type="entry name" value="Diaminopimelate decarboxylase"/>
    <property type="match status" value="1"/>
</dbReference>
<dbReference type="RefSeq" id="WP_077078778.1">
    <property type="nucleotide sequence ID" value="NZ_FUEZ01000004.1"/>
</dbReference>
<evidence type="ECO:0000256" key="5">
    <source>
        <dbReference type="ARBA" id="ARBA00023239"/>
    </source>
</evidence>
<evidence type="ECO:0000259" key="10">
    <source>
        <dbReference type="Pfam" id="PF02784"/>
    </source>
</evidence>
<proteinExistence type="inferred from homology"/>
<comment type="catalytic activity">
    <reaction evidence="6 9">
        <text>meso-2,6-diaminopimelate + H(+) = L-lysine + CO2</text>
        <dbReference type="Rhea" id="RHEA:15101"/>
        <dbReference type="ChEBI" id="CHEBI:15378"/>
        <dbReference type="ChEBI" id="CHEBI:16526"/>
        <dbReference type="ChEBI" id="CHEBI:32551"/>
        <dbReference type="ChEBI" id="CHEBI:57791"/>
        <dbReference type="EC" id="4.1.1.20"/>
    </reaction>
</comment>
<evidence type="ECO:0000256" key="6">
    <source>
        <dbReference type="HAMAP-Rule" id="MF_02120"/>
    </source>
</evidence>
<feature type="active site" description="Proton donor" evidence="8">
    <location>
        <position position="374"/>
    </location>
</feature>
<comment type="caution">
    <text evidence="6">Lacks conserved residue(s) required for the propagation of feature annotation.</text>
</comment>
<feature type="modified residue" description="N6-(pyridoxal phosphate)lysine" evidence="6 8">
    <location>
        <position position="82"/>
    </location>
</feature>
<feature type="binding site" evidence="6">
    <location>
        <position position="306"/>
    </location>
    <ligand>
        <name>substrate</name>
    </ligand>
</feature>
<dbReference type="HAMAP" id="MF_02120">
    <property type="entry name" value="LysA"/>
    <property type="match status" value="1"/>
</dbReference>
<dbReference type="CDD" id="cd06828">
    <property type="entry name" value="PLPDE_III_DapDC"/>
    <property type="match status" value="1"/>
</dbReference>
<feature type="binding site" evidence="6">
    <location>
        <position position="404"/>
    </location>
    <ligand>
        <name>substrate</name>
    </ligand>
</feature>
<dbReference type="UniPathway" id="UPA00034">
    <property type="reaction ID" value="UER00027"/>
</dbReference>
<gene>
    <name evidence="6" type="primary">lysA</name>
    <name evidence="11" type="ORF">MNAB215_2070</name>
</gene>
<dbReference type="EC" id="4.1.1.20" evidence="6 7"/>
<dbReference type="InterPro" id="IPR022644">
    <property type="entry name" value="De-COase2_N"/>
</dbReference>
<dbReference type="PROSITE" id="PS00878">
    <property type="entry name" value="ODR_DC_2_1"/>
    <property type="match status" value="1"/>
</dbReference>
<dbReference type="Pfam" id="PF02784">
    <property type="entry name" value="Orn_Arg_deC_N"/>
    <property type="match status" value="1"/>
</dbReference>
<dbReference type="OrthoDB" id="9802241at2"/>
<dbReference type="NCBIfam" id="TIGR01048">
    <property type="entry name" value="lysA"/>
    <property type="match status" value="1"/>
</dbReference>
<dbReference type="PRINTS" id="PR01181">
    <property type="entry name" value="DAPDCRBXLASE"/>
</dbReference>
<dbReference type="AlphaFoldDB" id="A0A2U3P800"/>
<dbReference type="Gene3D" id="3.20.20.10">
    <property type="entry name" value="Alanine racemase"/>
    <property type="match status" value="1"/>
</dbReference>
<evidence type="ECO:0000256" key="4">
    <source>
        <dbReference type="ARBA" id="ARBA00023154"/>
    </source>
</evidence>
<dbReference type="GO" id="GO:0008836">
    <property type="term" value="F:diaminopimelate decarboxylase activity"/>
    <property type="evidence" value="ECO:0007669"/>
    <property type="project" value="UniProtKB-UniRule"/>
</dbReference>
<dbReference type="EMBL" id="FUEZ01000004">
    <property type="protein sequence ID" value="SPM39877.1"/>
    <property type="molecule type" value="Genomic_DNA"/>
</dbReference>
<evidence type="ECO:0000313" key="11">
    <source>
        <dbReference type="EMBL" id="SPM39877.1"/>
    </source>
</evidence>
<comment type="subunit">
    <text evidence="6">Homodimer.</text>
</comment>
<comment type="similarity">
    <text evidence="6">Belongs to the Orn/Lys/Arg decarboxylase class-II family. LysA subfamily.</text>
</comment>
<keyword evidence="2 6" id="KW-0210">Decarboxylase</keyword>
<name>A0A2U3P800_9MYCO</name>
<feature type="binding site" evidence="6">
    <location>
        <position position="404"/>
    </location>
    <ligand>
        <name>pyridoxal 5'-phosphate</name>
        <dbReference type="ChEBI" id="CHEBI:597326"/>
    </ligand>
</feature>
<feature type="binding site" evidence="6">
    <location>
        <position position="261"/>
    </location>
    <ligand>
        <name>pyridoxal 5'-phosphate</name>
        <dbReference type="ChEBI" id="CHEBI:597326"/>
    </ligand>
</feature>
<organism evidence="11 12">
    <name type="scientific">Mycobacterium numidiamassiliense</name>
    <dbReference type="NCBI Taxonomy" id="1841861"/>
    <lineage>
        <taxon>Bacteria</taxon>
        <taxon>Bacillati</taxon>
        <taxon>Actinomycetota</taxon>
        <taxon>Actinomycetes</taxon>
        <taxon>Mycobacteriales</taxon>
        <taxon>Mycobacteriaceae</taxon>
        <taxon>Mycobacterium</taxon>
    </lineage>
</organism>
<dbReference type="PANTHER" id="PTHR43727:SF2">
    <property type="entry name" value="GROUP IV DECARBOXYLASE"/>
    <property type="match status" value="1"/>
</dbReference>
<comment type="pathway">
    <text evidence="6 9">Amino-acid biosynthesis; L-lysine biosynthesis via DAP pathway; L-lysine from DL-2,6-diaminopimelate: step 1/1.</text>
</comment>
<sequence length="464" mass="48747">MTLFEVLPSVRQGSIARLDPAIWPLGTDIDEFGQLRVGGVALTEVAAEFGTPSYVIDEDDFRARIRSYRAALPGVELVYAGKALLSTAVAEWAAAEGAGVEVCSGGELAIALAGEVPPERIVLSGDAKTANELHDAVAAGVGRIVVDSPSEIALLATRVGRRQRVLVRVIPDIDIDGHHAVCAGECDQKFGFAVADGQAAGAVKRVLDQPWLDLVGLHCQLGSQLAETGLYGEAIRQMIGLMAEVRDRHQVVLSELNLGGGYAVPYVAGDPEFDPGAFWVAIDAALACACAEYSYPRPQIVIEPGRAIAARAGITLYRVIAVKQQPGGRTFVAVDGGVSDNPRAARCGSKYTVSLANRHARCVSAPVTVVGRHCDPGDEIARDIELPADIRPGDLLAVACTGAYHHSMSSSSNLIGRPPLISVADGRSRALVRRETIADLLARDCGWAGQRGTAAVVSGRLGGE</sequence>
<dbReference type="GO" id="GO:0009089">
    <property type="term" value="P:lysine biosynthetic process via diaminopimelate"/>
    <property type="evidence" value="ECO:0007669"/>
    <property type="project" value="UniProtKB-UniRule"/>
</dbReference>
<evidence type="ECO:0000256" key="3">
    <source>
        <dbReference type="ARBA" id="ARBA00022898"/>
    </source>
</evidence>
<dbReference type="PANTHER" id="PTHR43727">
    <property type="entry name" value="DIAMINOPIMELATE DECARBOXYLASE"/>
    <property type="match status" value="1"/>
</dbReference>
<reference evidence="11 12" key="1">
    <citation type="submission" date="2017-01" db="EMBL/GenBank/DDBJ databases">
        <authorList>
            <consortium name="Urmite Genomes"/>
        </authorList>
    </citation>
    <scope>NUCLEOTIDE SEQUENCE [LARGE SCALE GENOMIC DNA]</scope>
    <source>
        <strain evidence="11 12">AB215</strain>
    </source>
</reference>
<dbReference type="PRINTS" id="PR01179">
    <property type="entry name" value="ODADCRBXLASE"/>
</dbReference>
<dbReference type="InterPro" id="IPR000183">
    <property type="entry name" value="Orn/DAP/Arg_de-COase"/>
</dbReference>
<evidence type="ECO:0000256" key="7">
    <source>
        <dbReference type="NCBIfam" id="TIGR01048"/>
    </source>
</evidence>
<evidence type="ECO:0000256" key="1">
    <source>
        <dbReference type="ARBA" id="ARBA00001933"/>
    </source>
</evidence>
<evidence type="ECO:0000313" key="12">
    <source>
        <dbReference type="Proteomes" id="UP000240424"/>
    </source>
</evidence>
<evidence type="ECO:0000256" key="9">
    <source>
        <dbReference type="RuleBase" id="RU003738"/>
    </source>
</evidence>
<dbReference type="InterPro" id="IPR009006">
    <property type="entry name" value="Ala_racemase/Decarboxylase_C"/>
</dbReference>
<dbReference type="Proteomes" id="UP000240424">
    <property type="component" value="Unassembled WGS sequence"/>
</dbReference>
<comment type="cofactor">
    <cofactor evidence="1 6 8 9">
        <name>pyridoxal 5'-phosphate</name>
        <dbReference type="ChEBI" id="CHEBI:597326"/>
    </cofactor>
</comment>
<dbReference type="GO" id="GO:0030170">
    <property type="term" value="F:pyridoxal phosphate binding"/>
    <property type="evidence" value="ECO:0007669"/>
    <property type="project" value="UniProtKB-UniRule"/>
</dbReference>
<protein>
    <recommendedName>
        <fullName evidence="6 7">Diaminopimelate decarboxylase</fullName>
        <shortName evidence="6">DAP decarboxylase</shortName>
        <shortName evidence="6">DAPDC</shortName>
        <ecNumber evidence="6 7">4.1.1.20</ecNumber>
    </recommendedName>
</protein>
<accession>A0A2U3P800</accession>
<keyword evidence="12" id="KW-1185">Reference proteome</keyword>
<keyword evidence="3 6" id="KW-0663">Pyridoxal phosphate</keyword>
<dbReference type="SUPFAM" id="SSF51419">
    <property type="entry name" value="PLP-binding barrel"/>
    <property type="match status" value="1"/>
</dbReference>
<dbReference type="InterPro" id="IPR022653">
    <property type="entry name" value="De-COase2_pyr-phos_BS"/>
</dbReference>
<dbReference type="SUPFAM" id="SSF50621">
    <property type="entry name" value="Alanine racemase C-terminal domain-like"/>
    <property type="match status" value="1"/>
</dbReference>
<comment type="function">
    <text evidence="6">Specifically catalyzes the decarboxylation of meso-diaminopimelate (meso-DAP) to L-lysine.</text>
</comment>
<evidence type="ECO:0000256" key="8">
    <source>
        <dbReference type="PIRSR" id="PIRSR600183-50"/>
    </source>
</evidence>
<keyword evidence="4 6" id="KW-0457">Lysine biosynthesis</keyword>
<feature type="domain" description="Orn/DAP/Arg decarboxylase 2 N-terminal" evidence="10">
    <location>
        <begin position="59"/>
        <end position="310"/>
    </location>
</feature>
<dbReference type="InterPro" id="IPR029066">
    <property type="entry name" value="PLP-binding_barrel"/>
</dbReference>
<dbReference type="STRING" id="1841861.GCA_900157365_00387"/>
<dbReference type="Gene3D" id="2.40.37.10">
    <property type="entry name" value="Lyase, Ornithine Decarboxylase, Chain A, domain 1"/>
    <property type="match status" value="1"/>
</dbReference>
<dbReference type="InterPro" id="IPR002986">
    <property type="entry name" value="DAP_deCOOHase_LysA"/>
</dbReference>
<keyword evidence="6" id="KW-0028">Amino-acid biosynthesis</keyword>